<dbReference type="GeneID" id="87252561"/>
<feature type="transmembrane region" description="Helical" evidence="1">
    <location>
        <begin position="44"/>
        <end position="67"/>
    </location>
</feature>
<reference evidence="3 4" key="1">
    <citation type="journal article" date="2011" name="J. Bacteriol.">
        <title>Complete genome sequence of the hyperthermophilic, piezophilic, heterotrophic, and carboxydotrophic archaeon Thermococcus barophilus MP.</title>
        <authorList>
            <person name="Vannier P."/>
            <person name="Marteinsson V.T."/>
            <person name="Fridjonsson O.H."/>
            <person name="Oger P."/>
            <person name="Jebbar M."/>
        </authorList>
    </citation>
    <scope>NUCLEOTIDE SEQUENCE [LARGE SCALE GENOMIC DNA]</scope>
    <source>
        <strain evidence="4">DSM 11836 / MP</strain>
    </source>
</reference>
<dbReference type="HOGENOM" id="CLU_2629903_0_0_2"/>
<keyword evidence="1" id="KW-0812">Transmembrane</keyword>
<accession>F0LH27</accession>
<keyword evidence="1" id="KW-1133">Transmembrane helix</keyword>
<name>F0LH27_THEBM</name>
<dbReference type="eggNOG" id="arCOG04002">
    <property type="taxonomic scope" value="Archaea"/>
</dbReference>
<gene>
    <name evidence="3" type="ordered locus">TERMP_01259</name>
</gene>
<keyword evidence="4" id="KW-1185">Reference proteome</keyword>
<dbReference type="Pfam" id="PF14358">
    <property type="entry name" value="DUF4405"/>
    <property type="match status" value="1"/>
</dbReference>
<dbReference type="KEGG" id="tba:TERMP_01259"/>
<organism evidence="3 4">
    <name type="scientific">Thermococcus barophilus (strain DSM 11836 / MP)</name>
    <dbReference type="NCBI Taxonomy" id="391623"/>
    <lineage>
        <taxon>Archaea</taxon>
        <taxon>Methanobacteriati</taxon>
        <taxon>Methanobacteriota</taxon>
        <taxon>Thermococci</taxon>
        <taxon>Thermococcales</taxon>
        <taxon>Thermococcaceae</taxon>
        <taxon>Thermococcus</taxon>
    </lineage>
</organism>
<dbReference type="Proteomes" id="UP000007478">
    <property type="component" value="Chromosome"/>
</dbReference>
<dbReference type="RefSeq" id="WP_013467533.1">
    <property type="nucleotide sequence ID" value="NC_014804.1"/>
</dbReference>
<evidence type="ECO:0000259" key="2">
    <source>
        <dbReference type="Pfam" id="PF14358"/>
    </source>
</evidence>
<proteinExistence type="predicted"/>
<dbReference type="PATRIC" id="fig|391623.17.peg.1262"/>
<evidence type="ECO:0000313" key="4">
    <source>
        <dbReference type="Proteomes" id="UP000007478"/>
    </source>
</evidence>
<keyword evidence="1" id="KW-0472">Membrane</keyword>
<dbReference type="InterPro" id="IPR025517">
    <property type="entry name" value="DUF4405"/>
</dbReference>
<dbReference type="AlphaFoldDB" id="F0LH27"/>
<evidence type="ECO:0000256" key="1">
    <source>
        <dbReference type="SAM" id="Phobius"/>
    </source>
</evidence>
<evidence type="ECO:0000313" key="3">
    <source>
        <dbReference type="EMBL" id="ADT84235.1"/>
    </source>
</evidence>
<protein>
    <recommendedName>
        <fullName evidence="2">Flavinylation-associated cytochrome domain-containing protein</fullName>
    </recommendedName>
</protein>
<sequence length="77" mass="8788">MRMWVSLALFVTWLITGITGVILLVAPLAVQYGINLPVDTADTIHSYVGFMFFGLSFVHLALNWGAMKTYFRRMFKK</sequence>
<feature type="domain" description="Flavinylation-associated cytochrome" evidence="2">
    <location>
        <begin position="4"/>
        <end position="64"/>
    </location>
</feature>
<dbReference type="EMBL" id="CP002372">
    <property type="protein sequence ID" value="ADT84235.1"/>
    <property type="molecule type" value="Genomic_DNA"/>
</dbReference>